<proteinExistence type="predicted"/>
<keyword evidence="3" id="KW-1185">Reference proteome</keyword>
<dbReference type="OrthoDB" id="2745718at2759"/>
<dbReference type="Proteomes" id="UP000383932">
    <property type="component" value="Unassembled WGS sequence"/>
</dbReference>
<sequence length="400" mass="41245">MSTTLVSIDDCTSVQVLPAMEVPLAVGTLQLLDASEPAAQSPTTHSSDTSGIILTLKIGNAAFPITKSTPFYTHTSSPRIYIFAPVLDDTAVGAGTYVKLTLPEDIQVSGSEAEVARNMFEEILVERGLLQEGTAAVADEIASSAREAGLKAASSIRRATSLRRHTTDPPAEPSTSSSTTHPIVDSAVSGSAVFQSYASSAGQTMVSVGTSIGATAGSALSKATETVARAGVAIGERLVHMLGMENQVERAAAEENDDNAGWSGGFGVPKDDRELGSPYKSSDGGEELLKGVRQAGVGSEVKDGTDARSATRDGATFVIEHSVSPEALELAETPGEAVNSVRKATGDAVLATSAVLTAGYIDASAQGEPTPNQDAESTGKVKESDLRPAPELLEAQPIHH</sequence>
<organism evidence="2 3">
    <name type="scientific">Ceratobasidium theobromae</name>
    <dbReference type="NCBI Taxonomy" id="1582974"/>
    <lineage>
        <taxon>Eukaryota</taxon>
        <taxon>Fungi</taxon>
        <taxon>Dikarya</taxon>
        <taxon>Basidiomycota</taxon>
        <taxon>Agaricomycotina</taxon>
        <taxon>Agaricomycetes</taxon>
        <taxon>Cantharellales</taxon>
        <taxon>Ceratobasidiaceae</taxon>
        <taxon>Ceratobasidium</taxon>
    </lineage>
</organism>
<feature type="compositionally biased region" description="Polar residues" evidence="1">
    <location>
        <begin position="367"/>
        <end position="376"/>
    </location>
</feature>
<evidence type="ECO:0000256" key="1">
    <source>
        <dbReference type="SAM" id="MobiDB-lite"/>
    </source>
</evidence>
<evidence type="ECO:0000313" key="2">
    <source>
        <dbReference type="EMBL" id="KAB5591983.1"/>
    </source>
</evidence>
<protein>
    <submittedName>
        <fullName evidence="2">Senescence-associated protein</fullName>
    </submittedName>
</protein>
<reference evidence="2 3" key="1">
    <citation type="journal article" date="2019" name="Fungal Biol. Biotechnol.">
        <title>Draft genome sequence of fastidious pathogen Ceratobasidium theobromae, which causes vascular-streak dieback in Theobroma cacao.</title>
        <authorList>
            <person name="Ali S.S."/>
            <person name="Asman A."/>
            <person name="Shao J."/>
            <person name="Firmansyah A.P."/>
            <person name="Susilo A.W."/>
            <person name="Rosmana A."/>
            <person name="McMahon P."/>
            <person name="Junaid M."/>
            <person name="Guest D."/>
            <person name="Kheng T.Y."/>
            <person name="Meinhardt L.W."/>
            <person name="Bailey B.A."/>
        </authorList>
    </citation>
    <scope>NUCLEOTIDE SEQUENCE [LARGE SCALE GENOMIC DNA]</scope>
    <source>
        <strain evidence="2 3">CT2</strain>
    </source>
</reference>
<comment type="caution">
    <text evidence="2">The sequence shown here is derived from an EMBL/GenBank/DDBJ whole genome shotgun (WGS) entry which is preliminary data.</text>
</comment>
<feature type="region of interest" description="Disordered" evidence="1">
    <location>
        <begin position="362"/>
        <end position="400"/>
    </location>
</feature>
<feature type="region of interest" description="Disordered" evidence="1">
    <location>
        <begin position="154"/>
        <end position="183"/>
    </location>
</feature>
<feature type="compositionally biased region" description="Basic and acidic residues" evidence="1">
    <location>
        <begin position="377"/>
        <end position="388"/>
    </location>
</feature>
<accession>A0A5N5QKB8</accession>
<gene>
    <name evidence="2" type="ORF">CTheo_4569</name>
</gene>
<feature type="region of interest" description="Disordered" evidence="1">
    <location>
        <begin position="253"/>
        <end position="286"/>
    </location>
</feature>
<evidence type="ECO:0000313" key="3">
    <source>
        <dbReference type="Proteomes" id="UP000383932"/>
    </source>
</evidence>
<feature type="compositionally biased region" description="Low complexity" evidence="1">
    <location>
        <begin position="173"/>
        <end position="182"/>
    </location>
</feature>
<name>A0A5N5QKB8_9AGAM</name>
<dbReference type="AlphaFoldDB" id="A0A5N5QKB8"/>
<dbReference type="EMBL" id="SSOP01000080">
    <property type="protein sequence ID" value="KAB5591983.1"/>
    <property type="molecule type" value="Genomic_DNA"/>
</dbReference>